<evidence type="ECO:0000256" key="6">
    <source>
        <dbReference type="ARBA" id="ARBA00022695"/>
    </source>
</evidence>
<keyword evidence="9 11" id="KW-0520">NAD</keyword>
<proteinExistence type="inferred from homology"/>
<dbReference type="CDD" id="cd02165">
    <property type="entry name" value="NMNAT"/>
    <property type="match status" value="1"/>
</dbReference>
<dbReference type="PANTHER" id="PTHR39321">
    <property type="entry name" value="NICOTINATE-NUCLEOTIDE ADENYLYLTRANSFERASE-RELATED"/>
    <property type="match status" value="1"/>
</dbReference>
<feature type="domain" description="Cytidyltransferase-like" evidence="12">
    <location>
        <begin position="56"/>
        <end position="217"/>
    </location>
</feature>
<evidence type="ECO:0000256" key="10">
    <source>
        <dbReference type="ARBA" id="ARBA00048721"/>
    </source>
</evidence>
<dbReference type="GO" id="GO:0009435">
    <property type="term" value="P:NAD+ biosynthetic process"/>
    <property type="evidence" value="ECO:0007669"/>
    <property type="project" value="UniProtKB-UniRule"/>
</dbReference>
<dbReference type="GO" id="GO:0005524">
    <property type="term" value="F:ATP binding"/>
    <property type="evidence" value="ECO:0007669"/>
    <property type="project" value="UniProtKB-KW"/>
</dbReference>
<dbReference type="InterPro" id="IPR004821">
    <property type="entry name" value="Cyt_trans-like"/>
</dbReference>
<evidence type="ECO:0000313" key="14">
    <source>
        <dbReference type="Proteomes" id="UP000718821"/>
    </source>
</evidence>
<dbReference type="AlphaFoldDB" id="A0A938WUP4"/>
<evidence type="ECO:0000313" key="13">
    <source>
        <dbReference type="EMBL" id="MBM6699085.1"/>
    </source>
</evidence>
<dbReference type="InterPro" id="IPR014729">
    <property type="entry name" value="Rossmann-like_a/b/a_fold"/>
</dbReference>
<dbReference type="RefSeq" id="WP_204467531.1">
    <property type="nucleotide sequence ID" value="NZ_JACLYU010000002.1"/>
</dbReference>
<dbReference type="Gene3D" id="3.40.50.620">
    <property type="entry name" value="HUPs"/>
    <property type="match status" value="1"/>
</dbReference>
<dbReference type="HAMAP" id="MF_00244">
    <property type="entry name" value="NaMN_adenylyltr"/>
    <property type="match status" value="1"/>
</dbReference>
<name>A0A938WUP4_9BIFI</name>
<dbReference type="NCBIfam" id="NF000840">
    <property type="entry name" value="PRK00071.1-3"/>
    <property type="match status" value="1"/>
</dbReference>
<dbReference type="SUPFAM" id="SSF52374">
    <property type="entry name" value="Nucleotidylyl transferase"/>
    <property type="match status" value="1"/>
</dbReference>
<keyword evidence="7 11" id="KW-0547">Nucleotide-binding</keyword>
<dbReference type="PANTHER" id="PTHR39321:SF3">
    <property type="entry name" value="PHOSPHOPANTETHEINE ADENYLYLTRANSFERASE"/>
    <property type="match status" value="1"/>
</dbReference>
<dbReference type="NCBIfam" id="TIGR00125">
    <property type="entry name" value="cyt_tran_rel"/>
    <property type="match status" value="1"/>
</dbReference>
<comment type="caution">
    <text evidence="13">The sequence shown here is derived from an EMBL/GenBank/DDBJ whole genome shotgun (WGS) entry which is preliminary data.</text>
</comment>
<evidence type="ECO:0000256" key="9">
    <source>
        <dbReference type="ARBA" id="ARBA00023027"/>
    </source>
</evidence>
<reference evidence="13" key="1">
    <citation type="submission" date="2020-08" db="EMBL/GenBank/DDBJ databases">
        <authorList>
            <person name="Cejkova D."/>
            <person name="Kubasova T."/>
            <person name="Jahodarova E."/>
            <person name="Rychlik I."/>
        </authorList>
    </citation>
    <scope>NUCLEOTIDE SEQUENCE</scope>
    <source>
        <strain evidence="13">An836</strain>
    </source>
</reference>
<comment type="function">
    <text evidence="1 11">Catalyzes the reversible adenylation of nicotinate mononucleotide (NaMN) to nicotinic acid adenine dinucleotide (NaAD).</text>
</comment>
<evidence type="ECO:0000256" key="2">
    <source>
        <dbReference type="ARBA" id="ARBA00005019"/>
    </source>
</evidence>
<evidence type="ECO:0000256" key="3">
    <source>
        <dbReference type="ARBA" id="ARBA00009014"/>
    </source>
</evidence>
<evidence type="ECO:0000256" key="5">
    <source>
        <dbReference type="ARBA" id="ARBA00022679"/>
    </source>
</evidence>
<keyword evidence="8 11" id="KW-0067">ATP-binding</keyword>
<evidence type="ECO:0000256" key="7">
    <source>
        <dbReference type="ARBA" id="ARBA00022741"/>
    </source>
</evidence>
<evidence type="ECO:0000256" key="8">
    <source>
        <dbReference type="ARBA" id="ARBA00022840"/>
    </source>
</evidence>
<sequence>MSVDGTAPAGAPVPTDTRRMSDLSIEAGAATAVTAAGRHARRSARGNWHEHPRIGIMGGTFDPIHNGHLVAASEVAWVYDLDEVVFVPTGRPVFKLDKQVTNAEDRYLMTVIATASNPKFTVSRVDIDRPGVTYTIDTLRDLRAEHPDADLYFITGADAVAEIMQWKDAELMWDLAHFVAVTRPGYTSPEGVSLPEGKVDTLEIPALAISSTDVRRRARNDEPVWYLVPDGVVQYIGKHGLYRR</sequence>
<evidence type="ECO:0000256" key="1">
    <source>
        <dbReference type="ARBA" id="ARBA00002324"/>
    </source>
</evidence>
<keyword evidence="5 11" id="KW-0808">Transferase</keyword>
<evidence type="ECO:0000256" key="11">
    <source>
        <dbReference type="HAMAP-Rule" id="MF_00244"/>
    </source>
</evidence>
<accession>A0A938WUP4</accession>
<keyword evidence="14" id="KW-1185">Reference proteome</keyword>
<dbReference type="InterPro" id="IPR005248">
    <property type="entry name" value="NadD/NMNAT"/>
</dbReference>
<reference evidence="13" key="2">
    <citation type="journal article" date="2021" name="Sci. Rep.">
        <title>The distribution of antibiotic resistance genes in chicken gut microbiota commensals.</title>
        <authorList>
            <person name="Juricova H."/>
            <person name="Matiasovicova J."/>
            <person name="Kubasova T."/>
            <person name="Cejkova D."/>
            <person name="Rychlik I."/>
        </authorList>
    </citation>
    <scope>NUCLEOTIDE SEQUENCE</scope>
    <source>
        <strain evidence="13">An836</strain>
    </source>
</reference>
<dbReference type="FunFam" id="3.40.50.620:FF:000039">
    <property type="entry name" value="Probable nicotinate-nucleotide adenylyltransferase"/>
    <property type="match status" value="1"/>
</dbReference>
<dbReference type="GO" id="GO:0004515">
    <property type="term" value="F:nicotinate-nucleotide adenylyltransferase activity"/>
    <property type="evidence" value="ECO:0007669"/>
    <property type="project" value="UniProtKB-UniRule"/>
</dbReference>
<keyword evidence="6 11" id="KW-0548">Nucleotidyltransferase</keyword>
<evidence type="ECO:0000259" key="12">
    <source>
        <dbReference type="Pfam" id="PF01467"/>
    </source>
</evidence>
<dbReference type="EC" id="2.7.7.18" evidence="11"/>
<comment type="similarity">
    <text evidence="3 11">Belongs to the NadD family.</text>
</comment>
<comment type="catalytic activity">
    <reaction evidence="10 11">
        <text>nicotinate beta-D-ribonucleotide + ATP + H(+) = deamido-NAD(+) + diphosphate</text>
        <dbReference type="Rhea" id="RHEA:22860"/>
        <dbReference type="ChEBI" id="CHEBI:15378"/>
        <dbReference type="ChEBI" id="CHEBI:30616"/>
        <dbReference type="ChEBI" id="CHEBI:33019"/>
        <dbReference type="ChEBI" id="CHEBI:57502"/>
        <dbReference type="ChEBI" id="CHEBI:58437"/>
        <dbReference type="EC" id="2.7.7.18"/>
    </reaction>
</comment>
<comment type="pathway">
    <text evidence="2 11">Cofactor biosynthesis; NAD(+) biosynthesis; deamido-NAD(+) from nicotinate D-ribonucleotide: step 1/1.</text>
</comment>
<dbReference type="EMBL" id="JACLYU010000002">
    <property type="protein sequence ID" value="MBM6699085.1"/>
    <property type="molecule type" value="Genomic_DNA"/>
</dbReference>
<organism evidence="13 14">
    <name type="scientific">Bifidobacterium pullorum subsp. saeculare</name>
    <dbReference type="NCBI Taxonomy" id="78257"/>
    <lineage>
        <taxon>Bacteria</taxon>
        <taxon>Bacillati</taxon>
        <taxon>Actinomycetota</taxon>
        <taxon>Actinomycetes</taxon>
        <taxon>Bifidobacteriales</taxon>
        <taxon>Bifidobacteriaceae</taxon>
        <taxon>Bifidobacterium</taxon>
    </lineage>
</organism>
<dbReference type="NCBIfam" id="TIGR00482">
    <property type="entry name" value="nicotinate (nicotinamide) nucleotide adenylyltransferase"/>
    <property type="match status" value="1"/>
</dbReference>
<dbReference type="Proteomes" id="UP000718821">
    <property type="component" value="Unassembled WGS sequence"/>
</dbReference>
<evidence type="ECO:0000256" key="4">
    <source>
        <dbReference type="ARBA" id="ARBA00022642"/>
    </source>
</evidence>
<protein>
    <recommendedName>
        <fullName evidence="11">Probable nicotinate-nucleotide adenylyltransferase</fullName>
        <ecNumber evidence="11">2.7.7.18</ecNumber>
    </recommendedName>
    <alternativeName>
        <fullName evidence="11">Deamido-NAD(+) diphosphorylase</fullName>
    </alternativeName>
    <alternativeName>
        <fullName evidence="11">Deamido-NAD(+) pyrophosphorylase</fullName>
    </alternativeName>
    <alternativeName>
        <fullName evidence="11">Nicotinate mononucleotide adenylyltransferase</fullName>
        <shortName evidence="11">NaMN adenylyltransferase</shortName>
    </alternativeName>
</protein>
<gene>
    <name evidence="11" type="primary">nadD</name>
    <name evidence="13" type="ORF">H7U32_01820</name>
</gene>
<keyword evidence="4 11" id="KW-0662">Pyridine nucleotide biosynthesis</keyword>
<dbReference type="Pfam" id="PF01467">
    <property type="entry name" value="CTP_transf_like"/>
    <property type="match status" value="1"/>
</dbReference>